<dbReference type="InterPro" id="IPR037069">
    <property type="entry name" value="AcylCoA_DH/ox_N_sf"/>
</dbReference>
<feature type="domain" description="Acyl-CoA dehydrogenase/oxidase C-terminal" evidence="6">
    <location>
        <begin position="206"/>
        <end position="320"/>
    </location>
</feature>
<dbReference type="GO" id="GO:0050660">
    <property type="term" value="F:flavin adenine dinucleotide binding"/>
    <property type="evidence" value="ECO:0007669"/>
    <property type="project" value="InterPro"/>
</dbReference>
<dbReference type="Pfam" id="PF00441">
    <property type="entry name" value="Acyl-CoA_dh_1"/>
    <property type="match status" value="1"/>
</dbReference>
<comment type="similarity">
    <text evidence="2">Belongs to the acyl-CoA dehydrogenase family.</text>
</comment>
<evidence type="ECO:0000256" key="3">
    <source>
        <dbReference type="ARBA" id="ARBA00022630"/>
    </source>
</evidence>
<dbReference type="PANTHER" id="PTHR43884">
    <property type="entry name" value="ACYL-COA DEHYDROGENASE"/>
    <property type="match status" value="1"/>
</dbReference>
<organism evidence="8 9">
    <name type="scientific">Rhodococcus rhodochrous</name>
    <dbReference type="NCBI Taxonomy" id="1829"/>
    <lineage>
        <taxon>Bacteria</taxon>
        <taxon>Bacillati</taxon>
        <taxon>Actinomycetota</taxon>
        <taxon>Actinomycetes</taxon>
        <taxon>Mycobacteriales</taxon>
        <taxon>Nocardiaceae</taxon>
        <taxon>Rhodococcus</taxon>
    </lineage>
</organism>
<dbReference type="InterPro" id="IPR013786">
    <property type="entry name" value="AcylCoA_DH/ox_N"/>
</dbReference>
<evidence type="ECO:0000259" key="7">
    <source>
        <dbReference type="Pfam" id="PF02771"/>
    </source>
</evidence>
<dbReference type="Gene3D" id="1.10.540.10">
    <property type="entry name" value="Acyl-CoA dehydrogenase/oxidase, N-terminal domain"/>
    <property type="match status" value="1"/>
</dbReference>
<keyword evidence="5" id="KW-0560">Oxidoreductase</keyword>
<keyword evidence="8" id="KW-0614">Plasmid</keyword>
<gene>
    <name evidence="8" type="ORF">KUM34_025810</name>
</gene>
<dbReference type="Proteomes" id="UP001162740">
    <property type="component" value="Plasmid pGD02.2.1"/>
</dbReference>
<evidence type="ECO:0000256" key="5">
    <source>
        <dbReference type="ARBA" id="ARBA00023002"/>
    </source>
</evidence>
<geneLocation type="plasmid" evidence="8 9">
    <name>pGD02.2.1</name>
</geneLocation>
<accession>A0AA47AFW3</accession>
<proteinExistence type="inferred from homology"/>
<dbReference type="SUPFAM" id="SSF47203">
    <property type="entry name" value="Acyl-CoA dehydrogenase C-terminal domain-like"/>
    <property type="match status" value="1"/>
</dbReference>
<evidence type="ECO:0000313" key="8">
    <source>
        <dbReference type="EMBL" id="UZF47843.1"/>
    </source>
</evidence>
<dbReference type="Pfam" id="PF02771">
    <property type="entry name" value="Acyl-CoA_dh_N"/>
    <property type="match status" value="1"/>
</dbReference>
<dbReference type="PANTHER" id="PTHR43884:SF20">
    <property type="entry name" value="ACYL-COA DEHYDROGENASE FADE28"/>
    <property type="match status" value="1"/>
</dbReference>
<dbReference type="AlphaFoldDB" id="A0AA47AFW3"/>
<reference evidence="8 9" key="1">
    <citation type="journal article" date="2021" name="Front. Microbiol.">
        <title>Bacterial Transformation of Aromatic Monomers in Softwood Black Liquor.</title>
        <authorList>
            <person name="Navas L.E."/>
            <person name="Dexter G."/>
            <person name="Liu J."/>
            <person name="Levy-Booth D."/>
            <person name="Cho M."/>
            <person name="Jang S.K."/>
            <person name="Mansfield S.D."/>
            <person name="Renneckar S."/>
            <person name="Mohn W.W."/>
            <person name="Eltis L.D."/>
        </authorList>
    </citation>
    <scope>NUCLEOTIDE SEQUENCE [LARGE SCALE GENOMIC DNA]</scope>
    <source>
        <strain evidence="8 9">GD02</strain>
    </source>
</reference>
<dbReference type="Gene3D" id="1.20.140.10">
    <property type="entry name" value="Butyryl-CoA Dehydrogenase, subunit A, domain 3"/>
    <property type="match status" value="1"/>
</dbReference>
<dbReference type="SUPFAM" id="SSF56645">
    <property type="entry name" value="Acyl-CoA dehydrogenase NM domain-like"/>
    <property type="match status" value="1"/>
</dbReference>
<keyword evidence="4" id="KW-0274">FAD</keyword>
<feature type="domain" description="Acyl-CoA dehydrogenase/oxidase N-terminal" evidence="7">
    <location>
        <begin position="6"/>
        <end position="94"/>
    </location>
</feature>
<keyword evidence="3" id="KW-0285">Flavoprotein</keyword>
<dbReference type="InterPro" id="IPR009100">
    <property type="entry name" value="AcylCoA_DH/oxidase_NM_dom_sf"/>
</dbReference>
<protein>
    <submittedName>
        <fullName evidence="8">Acyl-CoA/acyl-ACP dehydrogenase</fullName>
    </submittedName>
</protein>
<sequence length="342" mass="36088">MDLLPSDEQLEIISAASNFFESRMPIENIRRRIDEPNSVDIDIWREGAELGLTTLGLPEEHGGSGRGLDDEVLLFATLGQHLATGPFLATTLGARIAAHCDDTELVAKISDGHALVGLAQLRDDGAVSPDGFKGTFDLIDAAGAGHLLIISDDGAALVEATEFSDVTALESIDPGIRLATATVTAGRILHWASASADPIRTRALLLSAAGLAGVAQAAADMATQHATTRVQFGRPIGVHQAVKHACTDMAVRADAARSQVYFAAAALQAARRDSDFQVLAARITSSRAAIDNCAANIQIQGGMGYTYEHNAHLFLKRAHFLSHLVAEPTTALAEFLEQGAPQ</sequence>
<evidence type="ECO:0000256" key="1">
    <source>
        <dbReference type="ARBA" id="ARBA00001974"/>
    </source>
</evidence>
<dbReference type="GO" id="GO:0003995">
    <property type="term" value="F:acyl-CoA dehydrogenase activity"/>
    <property type="evidence" value="ECO:0007669"/>
    <property type="project" value="TreeGrafter"/>
</dbReference>
<evidence type="ECO:0000313" key="9">
    <source>
        <dbReference type="Proteomes" id="UP001162740"/>
    </source>
</evidence>
<dbReference type="RefSeq" id="WP_229582802.1">
    <property type="nucleotide sequence ID" value="NZ_CP083975.1"/>
</dbReference>
<name>A0AA47AFW3_RHORH</name>
<evidence type="ECO:0000256" key="2">
    <source>
        <dbReference type="ARBA" id="ARBA00009347"/>
    </source>
</evidence>
<dbReference type="InterPro" id="IPR036250">
    <property type="entry name" value="AcylCo_DH-like_C"/>
</dbReference>
<evidence type="ECO:0000256" key="4">
    <source>
        <dbReference type="ARBA" id="ARBA00022827"/>
    </source>
</evidence>
<dbReference type="InterPro" id="IPR009075">
    <property type="entry name" value="AcylCo_DH/oxidase_C"/>
</dbReference>
<dbReference type="EMBL" id="CP083975">
    <property type="protein sequence ID" value="UZF47843.1"/>
    <property type="molecule type" value="Genomic_DNA"/>
</dbReference>
<evidence type="ECO:0000259" key="6">
    <source>
        <dbReference type="Pfam" id="PF00441"/>
    </source>
</evidence>
<comment type="cofactor">
    <cofactor evidence="1">
        <name>FAD</name>
        <dbReference type="ChEBI" id="CHEBI:57692"/>
    </cofactor>
</comment>